<evidence type="ECO:0000313" key="5">
    <source>
        <dbReference type="Proteomes" id="UP000812440"/>
    </source>
</evidence>
<comment type="caution">
    <text evidence="4">The sequence shown here is derived from an EMBL/GenBank/DDBJ whole genome shotgun (WGS) entry which is preliminary data.</text>
</comment>
<evidence type="ECO:0000256" key="2">
    <source>
        <dbReference type="SAM" id="SignalP"/>
    </source>
</evidence>
<reference evidence="4" key="1">
    <citation type="thesis" date="2020" institute="ProQuest LLC" country="789 East Eisenhower Parkway, Ann Arbor, MI, USA">
        <title>Comparative Genomics and Chromosome Evolution.</title>
        <authorList>
            <person name="Mudd A.B."/>
        </authorList>
    </citation>
    <scope>NUCLEOTIDE SEQUENCE</scope>
    <source>
        <strain evidence="4">Female2</strain>
        <tissue evidence="4">Blood</tissue>
    </source>
</reference>
<dbReference type="AlphaFoldDB" id="A0A8T2ILS5"/>
<feature type="region of interest" description="Disordered" evidence="1">
    <location>
        <begin position="362"/>
        <end position="382"/>
    </location>
</feature>
<evidence type="ECO:0000259" key="3">
    <source>
        <dbReference type="Pfam" id="PF06566"/>
    </source>
</evidence>
<feature type="region of interest" description="Disordered" evidence="1">
    <location>
        <begin position="58"/>
        <end position="155"/>
    </location>
</feature>
<dbReference type="PANTHER" id="PTHR15381:SF1">
    <property type="entry name" value="CHONDROITIN SULFATE PROTEOGLYCAN 5"/>
    <property type="match status" value="1"/>
</dbReference>
<name>A0A8T2ILS5_9PIPI</name>
<keyword evidence="2" id="KW-0732">Signal</keyword>
<feature type="compositionally biased region" description="Basic and acidic residues" evidence="1">
    <location>
        <begin position="275"/>
        <end position="302"/>
    </location>
</feature>
<feature type="domain" description="CSPG5 sulphate attachment" evidence="3">
    <location>
        <begin position="233"/>
        <end position="413"/>
    </location>
</feature>
<feature type="chain" id="PRO_5035833797" description="CSPG5 sulphate attachment domain-containing protein" evidence="2">
    <location>
        <begin position="25"/>
        <end position="547"/>
    </location>
</feature>
<gene>
    <name evidence="4" type="ORF">GDO86_012244</name>
</gene>
<keyword evidence="5" id="KW-1185">Reference proteome</keyword>
<feature type="compositionally biased region" description="Polar residues" evidence="1">
    <location>
        <begin position="224"/>
        <end position="244"/>
    </location>
</feature>
<dbReference type="InterPro" id="IPR010555">
    <property type="entry name" value="CSPG5_S_attach_dom"/>
</dbReference>
<accession>A0A8T2ILS5</accession>
<feature type="region of interest" description="Disordered" evidence="1">
    <location>
        <begin position="222"/>
        <end position="344"/>
    </location>
</feature>
<feature type="signal peptide" evidence="2">
    <location>
        <begin position="1"/>
        <end position="24"/>
    </location>
</feature>
<dbReference type="GO" id="GO:0048858">
    <property type="term" value="P:cell projection morphogenesis"/>
    <property type="evidence" value="ECO:0007669"/>
    <property type="project" value="TreeGrafter"/>
</dbReference>
<dbReference type="GO" id="GO:0045202">
    <property type="term" value="C:synapse"/>
    <property type="evidence" value="ECO:0007669"/>
    <property type="project" value="TreeGrafter"/>
</dbReference>
<feature type="compositionally biased region" description="Polar residues" evidence="1">
    <location>
        <begin position="258"/>
        <end position="274"/>
    </location>
</feature>
<evidence type="ECO:0000313" key="4">
    <source>
        <dbReference type="EMBL" id="KAG8433799.1"/>
    </source>
</evidence>
<protein>
    <recommendedName>
        <fullName evidence="3">CSPG5 sulphate attachment domain-containing protein</fullName>
    </recommendedName>
</protein>
<dbReference type="EMBL" id="JAACNH010000008">
    <property type="protein sequence ID" value="KAG8433799.1"/>
    <property type="molecule type" value="Genomic_DNA"/>
</dbReference>
<feature type="compositionally biased region" description="Low complexity" evidence="1">
    <location>
        <begin position="85"/>
        <end position="108"/>
    </location>
</feature>
<organism evidence="4 5">
    <name type="scientific">Hymenochirus boettgeri</name>
    <name type="common">Congo dwarf clawed frog</name>
    <dbReference type="NCBI Taxonomy" id="247094"/>
    <lineage>
        <taxon>Eukaryota</taxon>
        <taxon>Metazoa</taxon>
        <taxon>Chordata</taxon>
        <taxon>Craniata</taxon>
        <taxon>Vertebrata</taxon>
        <taxon>Euteleostomi</taxon>
        <taxon>Amphibia</taxon>
        <taxon>Batrachia</taxon>
        <taxon>Anura</taxon>
        <taxon>Pipoidea</taxon>
        <taxon>Pipidae</taxon>
        <taxon>Pipinae</taxon>
        <taxon>Hymenochirus</taxon>
    </lineage>
</organism>
<dbReference type="PANTHER" id="PTHR15381">
    <property type="entry name" value="CHONDROITIN SULFATE PROTEOGLYCAN 5 -RELATED"/>
    <property type="match status" value="1"/>
</dbReference>
<dbReference type="Pfam" id="PF06566">
    <property type="entry name" value="Chon_Sulph_att"/>
    <property type="match status" value="1"/>
</dbReference>
<dbReference type="OrthoDB" id="9935774at2759"/>
<dbReference type="Proteomes" id="UP000812440">
    <property type="component" value="Chromosome 7"/>
</dbReference>
<sequence>MDLWLTHCTLAALIFPLIFPGTQGTTAELRNGTAIKNTILEPGQSFKRLHADVHPSALERSDAKAGGVSGGEDNAKRSLVKISEGRTGSTESSTVTSSQTSDSPSTDSSFKDHSSRPNVDNESSICKGCGEEGNAMRMPPVRSLLSDNNGEEEEPVTRMVWPFSREALDLEIRKKLLKSGIVRESQEDYGSGYHHVQEKERWETHPSSLGKERDLDEFMEKATASPSQTTITLHSELSSPSTEKAISPDSAEIDHLLQVSSETVLQTPSPSQDQMNEKAKTEVGFEVGKSQEPRIVSEKAARGVEGSPDIAMVTEKIPSASGPSVQPVNPDKPSEAPPEHSVDDPINFDYYDLFEGHEGLGHLPGSSDIGGDSTKKTHEKKVPWPMPELYDDFTPFDESDFYPTTSFYADGDEEGGVDDDDDDDDIEDTEDAEDDDTGARELVNVPRSATLMPKIQTIMVGEKPTGRQHTPHQTYILYGGEVHPKFHPEINKDLTQTISGSNDSSAECRNGYVRRNNSCKSVCDLYPTYCYNGGQCYIVENMGAFCR</sequence>
<proteinExistence type="predicted"/>
<evidence type="ECO:0000256" key="1">
    <source>
        <dbReference type="SAM" id="MobiDB-lite"/>
    </source>
</evidence>
<feature type="compositionally biased region" description="Acidic residues" evidence="1">
    <location>
        <begin position="410"/>
        <end position="436"/>
    </location>
</feature>
<feature type="region of interest" description="Disordered" evidence="1">
    <location>
        <begin position="401"/>
        <end position="438"/>
    </location>
</feature>
<feature type="compositionally biased region" description="Basic and acidic residues" evidence="1">
    <location>
        <begin position="332"/>
        <end position="343"/>
    </location>
</feature>
<feature type="compositionally biased region" description="Basic and acidic residues" evidence="1">
    <location>
        <begin position="373"/>
        <end position="382"/>
    </location>
</feature>